<dbReference type="Proteomes" id="UP000076959">
    <property type="component" value="Unassembled WGS sequence"/>
</dbReference>
<dbReference type="RefSeq" id="WP_063699745.1">
    <property type="nucleotide sequence ID" value="NZ_LUUB01000051.1"/>
</dbReference>
<dbReference type="PANTHER" id="PTHR42928">
    <property type="entry name" value="TRICARBOXYLATE-BINDING PROTEIN"/>
    <property type="match status" value="1"/>
</dbReference>
<dbReference type="Pfam" id="PF03401">
    <property type="entry name" value="TctC"/>
    <property type="match status" value="1"/>
</dbReference>
<comment type="caution">
    <text evidence="3">The sequence shown here is derived from an EMBL/GenBank/DDBJ whole genome shotgun (WGS) entry which is preliminary data.</text>
</comment>
<dbReference type="InterPro" id="IPR005064">
    <property type="entry name" value="BUG"/>
</dbReference>
<gene>
    <name evidence="3" type="ORF">AYJ54_10660</name>
</gene>
<evidence type="ECO:0000256" key="1">
    <source>
        <dbReference type="ARBA" id="ARBA00006987"/>
    </source>
</evidence>
<accession>A0A176YV38</accession>
<dbReference type="EMBL" id="LUUB01000051">
    <property type="protein sequence ID" value="OAF10768.1"/>
    <property type="molecule type" value="Genomic_DNA"/>
</dbReference>
<organism evidence="3 4">
    <name type="scientific">Bradyrhizobium centrolobii</name>
    <dbReference type="NCBI Taxonomy" id="1505087"/>
    <lineage>
        <taxon>Bacteria</taxon>
        <taxon>Pseudomonadati</taxon>
        <taxon>Pseudomonadota</taxon>
        <taxon>Alphaproteobacteria</taxon>
        <taxon>Hyphomicrobiales</taxon>
        <taxon>Nitrobacteraceae</taxon>
        <taxon>Bradyrhizobium</taxon>
    </lineage>
</organism>
<dbReference type="CDD" id="cd07012">
    <property type="entry name" value="PBP2_Bug_TTT"/>
    <property type="match status" value="1"/>
</dbReference>
<evidence type="ECO:0000313" key="3">
    <source>
        <dbReference type="EMBL" id="OAF10768.1"/>
    </source>
</evidence>
<dbReference type="InterPro" id="IPR042100">
    <property type="entry name" value="Bug_dom1"/>
</dbReference>
<comment type="similarity">
    <text evidence="1">Belongs to the UPF0065 (bug) family.</text>
</comment>
<dbReference type="PIRSF" id="PIRSF017082">
    <property type="entry name" value="YflP"/>
    <property type="match status" value="1"/>
</dbReference>
<evidence type="ECO:0008006" key="5">
    <source>
        <dbReference type="Google" id="ProtNLM"/>
    </source>
</evidence>
<name>A0A176YV38_9BRAD</name>
<evidence type="ECO:0000256" key="2">
    <source>
        <dbReference type="SAM" id="SignalP"/>
    </source>
</evidence>
<dbReference type="STRING" id="1505087.AYJ54_10660"/>
<dbReference type="Gene3D" id="3.40.190.150">
    <property type="entry name" value="Bordetella uptake gene, domain 1"/>
    <property type="match status" value="1"/>
</dbReference>
<dbReference type="PANTHER" id="PTHR42928:SF5">
    <property type="entry name" value="BLR1237 PROTEIN"/>
    <property type="match status" value="1"/>
</dbReference>
<feature type="signal peptide" evidence="2">
    <location>
        <begin position="1"/>
        <end position="28"/>
    </location>
</feature>
<dbReference type="InterPro" id="IPR006311">
    <property type="entry name" value="TAT_signal"/>
</dbReference>
<dbReference type="Gene3D" id="3.40.190.10">
    <property type="entry name" value="Periplasmic binding protein-like II"/>
    <property type="match status" value="1"/>
</dbReference>
<proteinExistence type="inferred from homology"/>
<keyword evidence="2" id="KW-0732">Signal</keyword>
<dbReference type="PROSITE" id="PS51318">
    <property type="entry name" value="TAT"/>
    <property type="match status" value="1"/>
</dbReference>
<reference evidence="3 4" key="1">
    <citation type="submission" date="2016-03" db="EMBL/GenBank/DDBJ databases">
        <title>Draft Genome Sequence of the Strain BR 10245 (Bradyrhizobium sp.) isolated from nodules of Centrolobium paraense.</title>
        <authorList>
            <person name="Simoes-Araujo J.L.Sr."/>
            <person name="Barauna A.C."/>
            <person name="Silva K."/>
            <person name="Zilli J.E."/>
        </authorList>
    </citation>
    <scope>NUCLEOTIDE SEQUENCE [LARGE SCALE GENOMIC DNA]</scope>
    <source>
        <strain evidence="3 4">BR 10245</strain>
    </source>
</reference>
<dbReference type="OrthoDB" id="8200334at2"/>
<dbReference type="SUPFAM" id="SSF53850">
    <property type="entry name" value="Periplasmic binding protein-like II"/>
    <property type="match status" value="1"/>
</dbReference>
<dbReference type="AlphaFoldDB" id="A0A176YV38"/>
<feature type="chain" id="PRO_5008055032" description="ABC transporter substrate-binding protein" evidence="2">
    <location>
        <begin position="29"/>
        <end position="331"/>
    </location>
</feature>
<protein>
    <recommendedName>
        <fullName evidence="5">ABC transporter substrate-binding protein</fullName>
    </recommendedName>
</protein>
<keyword evidence="4" id="KW-1185">Reference proteome</keyword>
<evidence type="ECO:0000313" key="4">
    <source>
        <dbReference type="Proteomes" id="UP000076959"/>
    </source>
</evidence>
<sequence length="331" mass="35013">MNPLSRRELLATATRLAALVAWPGGASADDYPSRPIRLVIPYAAGASGDQIGRPWADRVASLLGPIYVENIGGAGGAVGAAMVAQSAPDGYSLLLGNGSTQVMIPLSSARPAYDPVRDFRAVYRLITSTLAFVVHPSLPVRDLQGLAAYAKANPSTLSYGTPGVGTGNHLVGEMFKRRSGNALDIVHVPYRGMAPATNDLISGQIPAMIAVVSSHLVQLHRVGKLRMLAVTSQKRLSGAPDIPTVFEAGMPDLGYAGWFGLFAPKATPDEIVNRISAATRTAMADPALQETYRSQGMEPDVDSSPEKFQQLAEDELARLAPVIKSMGLTRE</sequence>